<dbReference type="EMBL" id="JAVREN010000016">
    <property type="protein sequence ID" value="MDT0307959.1"/>
    <property type="molecule type" value="Genomic_DNA"/>
</dbReference>
<evidence type="ECO:0000256" key="6">
    <source>
        <dbReference type="SAM" id="Phobius"/>
    </source>
</evidence>
<keyword evidence="3 6" id="KW-1133">Transmembrane helix</keyword>
<evidence type="ECO:0000259" key="7">
    <source>
        <dbReference type="SMART" id="SM00752"/>
    </source>
</evidence>
<sequence length="435" mass="48296">MSASTRNAARSGAAPNRDEERSLPVRWLDTVTGRSLAPYQTAVVRIGISLTWLCVLIREIPHRHTLYGPDSPWSMELAERALSGYDGFTVLMWSSSDLWFEVVYFLGIAASAAMLIGWRTRAMSVLVMVHVFSLQQRSPYVGDGGDMVLKLMTIYLAFVGCAQVWSLDARRRARAEERGRSGGVDITGIVLWALLGAGLTVATTTGDLDRPRWVVALWALWVAQAVWWAAGRWAAGEFRNAITALRNLFHNIVLLIMMFEVCLIYATSGWYKIQGSRWQDGTAVYYPMNVDDYAPWPEISNLLSGNWALVLLMTYGTVFVQVAFPFTLLNRRVKNVLLVCLIAEHVAIGVLMALPFFSMAMIAADIIFLPTAFLLLLDDRVKRLLKRWFPRSGRQEATVPAGRGSGKTSKAPQGKRATKPGKPDGGARKPQPQAS</sequence>
<accession>A0ABU2L8S2</accession>
<dbReference type="InterPro" id="IPR011020">
    <property type="entry name" value="HTTM-like"/>
</dbReference>
<evidence type="ECO:0000313" key="9">
    <source>
        <dbReference type="Proteomes" id="UP001183388"/>
    </source>
</evidence>
<feature type="region of interest" description="Disordered" evidence="5">
    <location>
        <begin position="1"/>
        <end position="21"/>
    </location>
</feature>
<feature type="transmembrane region" description="Helical" evidence="6">
    <location>
        <begin position="336"/>
        <end position="354"/>
    </location>
</feature>
<dbReference type="RefSeq" id="WP_311630909.1">
    <property type="nucleotide sequence ID" value="NZ_JAVREN010000016.1"/>
</dbReference>
<evidence type="ECO:0000256" key="4">
    <source>
        <dbReference type="ARBA" id="ARBA00023136"/>
    </source>
</evidence>
<organism evidence="8 9">
    <name type="scientific">Streptomyces boetiae</name>
    <dbReference type="NCBI Taxonomy" id="3075541"/>
    <lineage>
        <taxon>Bacteria</taxon>
        <taxon>Bacillati</taxon>
        <taxon>Actinomycetota</taxon>
        <taxon>Actinomycetes</taxon>
        <taxon>Kitasatosporales</taxon>
        <taxon>Streptomycetaceae</taxon>
        <taxon>Streptomyces</taxon>
    </lineage>
</organism>
<feature type="transmembrane region" description="Helical" evidence="6">
    <location>
        <begin position="360"/>
        <end position="377"/>
    </location>
</feature>
<dbReference type="InterPro" id="IPR052964">
    <property type="entry name" value="Sporulation_signal_mat"/>
</dbReference>
<reference evidence="9" key="1">
    <citation type="submission" date="2023-07" db="EMBL/GenBank/DDBJ databases">
        <title>30 novel species of actinomycetes from the DSMZ collection.</title>
        <authorList>
            <person name="Nouioui I."/>
        </authorList>
    </citation>
    <scope>NUCLEOTIDE SEQUENCE [LARGE SCALE GENOMIC DNA]</scope>
    <source>
        <strain evidence="9">DSM 44917</strain>
    </source>
</reference>
<keyword evidence="9" id="KW-1185">Reference proteome</keyword>
<proteinExistence type="predicted"/>
<feature type="transmembrane region" description="Helical" evidence="6">
    <location>
        <begin position="307"/>
        <end position="329"/>
    </location>
</feature>
<dbReference type="PANTHER" id="PTHR39535:SF2">
    <property type="entry name" value="HTTM DOMAIN-CONTAINING PROTEIN"/>
    <property type="match status" value="1"/>
</dbReference>
<feature type="transmembrane region" description="Helical" evidence="6">
    <location>
        <begin position="252"/>
        <end position="271"/>
    </location>
</feature>
<gene>
    <name evidence="8" type="ORF">RM780_13430</name>
</gene>
<name>A0ABU2L8S2_9ACTN</name>
<comment type="caution">
    <text evidence="8">The sequence shown here is derived from an EMBL/GenBank/DDBJ whole genome shotgun (WGS) entry which is preliminary data.</text>
</comment>
<feature type="transmembrane region" description="Helical" evidence="6">
    <location>
        <begin position="186"/>
        <end position="206"/>
    </location>
</feature>
<comment type="subcellular location">
    <subcellularLocation>
        <location evidence="1">Endomembrane system</location>
        <topology evidence="1">Multi-pass membrane protein</topology>
    </subcellularLocation>
</comment>
<feature type="transmembrane region" description="Helical" evidence="6">
    <location>
        <begin position="147"/>
        <end position="165"/>
    </location>
</feature>
<feature type="region of interest" description="Disordered" evidence="5">
    <location>
        <begin position="393"/>
        <end position="435"/>
    </location>
</feature>
<feature type="transmembrane region" description="Helical" evidence="6">
    <location>
        <begin position="212"/>
        <end position="231"/>
    </location>
</feature>
<protein>
    <submittedName>
        <fullName evidence="8">HTTM domain-containing protein</fullName>
    </submittedName>
</protein>
<dbReference type="PANTHER" id="PTHR39535">
    <property type="entry name" value="SPORULATION-DELAYING PROTEIN SDPB"/>
    <property type="match status" value="1"/>
</dbReference>
<keyword evidence="2 6" id="KW-0812">Transmembrane</keyword>
<evidence type="ECO:0000256" key="2">
    <source>
        <dbReference type="ARBA" id="ARBA00022692"/>
    </source>
</evidence>
<evidence type="ECO:0000256" key="1">
    <source>
        <dbReference type="ARBA" id="ARBA00004127"/>
    </source>
</evidence>
<keyword evidence="4 6" id="KW-0472">Membrane</keyword>
<evidence type="ECO:0000313" key="8">
    <source>
        <dbReference type="EMBL" id="MDT0307959.1"/>
    </source>
</evidence>
<dbReference type="Proteomes" id="UP001183388">
    <property type="component" value="Unassembled WGS sequence"/>
</dbReference>
<feature type="transmembrane region" description="Helical" evidence="6">
    <location>
        <begin position="98"/>
        <end position="118"/>
    </location>
</feature>
<evidence type="ECO:0000256" key="3">
    <source>
        <dbReference type="ARBA" id="ARBA00022989"/>
    </source>
</evidence>
<dbReference type="SMART" id="SM00752">
    <property type="entry name" value="HTTM"/>
    <property type="match status" value="1"/>
</dbReference>
<feature type="domain" description="HTTM-like" evidence="7">
    <location>
        <begin position="33"/>
        <end position="373"/>
    </location>
</feature>
<evidence type="ECO:0000256" key="5">
    <source>
        <dbReference type="SAM" id="MobiDB-lite"/>
    </source>
</evidence>